<evidence type="ECO:0000313" key="2">
    <source>
        <dbReference type="Proteomes" id="UP001239085"/>
    </source>
</evidence>
<accession>A0ABU0P5Z2</accession>
<gene>
    <name evidence="1" type="ORF">QFZ46_000899</name>
</gene>
<sequence length="125" mass="13311">MNSPENQEIIVSTPLHRRSPLEVTERAACMCDHGDVCSSFAPGHALHLIQARLASATPSDWIDGIVDHADAVTGELRVRSLDGDTRSIWNASGAALEAPEGTPVALHSRYNVLSVGRAQFNVAVG</sequence>
<evidence type="ECO:0000313" key="1">
    <source>
        <dbReference type="EMBL" id="MDQ0642739.1"/>
    </source>
</evidence>
<keyword evidence="2" id="KW-1185">Reference proteome</keyword>
<name>A0ABU0P5Z2_9MICO</name>
<proteinExistence type="predicted"/>
<dbReference type="RefSeq" id="WP_307358754.1">
    <property type="nucleotide sequence ID" value="NZ_JAUSXK010000001.1"/>
</dbReference>
<dbReference type="EMBL" id="JAUSXK010000001">
    <property type="protein sequence ID" value="MDQ0642739.1"/>
    <property type="molecule type" value="Genomic_DNA"/>
</dbReference>
<dbReference type="Proteomes" id="UP001239085">
    <property type="component" value="Unassembled WGS sequence"/>
</dbReference>
<protein>
    <submittedName>
        <fullName evidence="1">Uncharacterized protein</fullName>
    </submittedName>
</protein>
<organism evidence="1 2">
    <name type="scientific">Microbacterium murale</name>
    <dbReference type="NCBI Taxonomy" id="1081040"/>
    <lineage>
        <taxon>Bacteria</taxon>
        <taxon>Bacillati</taxon>
        <taxon>Actinomycetota</taxon>
        <taxon>Actinomycetes</taxon>
        <taxon>Micrococcales</taxon>
        <taxon>Microbacteriaceae</taxon>
        <taxon>Microbacterium</taxon>
    </lineage>
</organism>
<comment type="caution">
    <text evidence="1">The sequence shown here is derived from an EMBL/GenBank/DDBJ whole genome shotgun (WGS) entry which is preliminary data.</text>
</comment>
<reference evidence="1 2" key="1">
    <citation type="submission" date="2023-07" db="EMBL/GenBank/DDBJ databases">
        <title>Comparative genomics of wheat-associated soil bacteria to identify genetic determinants of phenazine resistance.</title>
        <authorList>
            <person name="Mouncey N."/>
        </authorList>
    </citation>
    <scope>NUCLEOTIDE SEQUENCE [LARGE SCALE GENOMIC DNA]</scope>
    <source>
        <strain evidence="1 2">W2I7</strain>
    </source>
</reference>